<evidence type="ECO:0000256" key="1">
    <source>
        <dbReference type="SAM" id="MobiDB-lite"/>
    </source>
</evidence>
<organism evidence="3 4">
    <name type="scientific">Plantactinospora solaniradicis</name>
    <dbReference type="NCBI Taxonomy" id="1723736"/>
    <lineage>
        <taxon>Bacteria</taxon>
        <taxon>Bacillati</taxon>
        <taxon>Actinomycetota</taxon>
        <taxon>Actinomycetes</taxon>
        <taxon>Micromonosporales</taxon>
        <taxon>Micromonosporaceae</taxon>
        <taxon>Plantactinospora</taxon>
    </lineage>
</organism>
<dbReference type="RefSeq" id="WP_377420559.1">
    <property type="nucleotide sequence ID" value="NZ_JBHSPR010000008.1"/>
</dbReference>
<feature type="region of interest" description="Disordered" evidence="1">
    <location>
        <begin position="1"/>
        <end position="22"/>
    </location>
</feature>
<dbReference type="Pfam" id="PF04149">
    <property type="entry name" value="DUF397"/>
    <property type="match status" value="1"/>
</dbReference>
<evidence type="ECO:0000259" key="2">
    <source>
        <dbReference type="Pfam" id="PF04149"/>
    </source>
</evidence>
<sequence>MELTGADWRKSTRSSGNSGNCVEVADNLSGVVGVRDSKDPTGPVLAFVPDAWRAFVRSAARSR</sequence>
<name>A0ABW1K5W8_9ACTN</name>
<dbReference type="InterPro" id="IPR007278">
    <property type="entry name" value="DUF397"/>
</dbReference>
<protein>
    <submittedName>
        <fullName evidence="3">DUF397 domain-containing protein</fullName>
    </submittedName>
</protein>
<evidence type="ECO:0000313" key="3">
    <source>
        <dbReference type="EMBL" id="MFC6016820.1"/>
    </source>
</evidence>
<dbReference type="EMBL" id="JBHSPR010000008">
    <property type="protein sequence ID" value="MFC6016820.1"/>
    <property type="molecule type" value="Genomic_DNA"/>
</dbReference>
<accession>A0ABW1K5W8</accession>
<feature type="domain" description="DUF397" evidence="2">
    <location>
        <begin position="6"/>
        <end position="59"/>
    </location>
</feature>
<evidence type="ECO:0000313" key="4">
    <source>
        <dbReference type="Proteomes" id="UP001596203"/>
    </source>
</evidence>
<comment type="caution">
    <text evidence="3">The sequence shown here is derived from an EMBL/GenBank/DDBJ whole genome shotgun (WGS) entry which is preliminary data.</text>
</comment>
<reference evidence="4" key="1">
    <citation type="journal article" date="2019" name="Int. J. Syst. Evol. Microbiol.">
        <title>The Global Catalogue of Microorganisms (GCM) 10K type strain sequencing project: providing services to taxonomists for standard genome sequencing and annotation.</title>
        <authorList>
            <consortium name="The Broad Institute Genomics Platform"/>
            <consortium name="The Broad Institute Genome Sequencing Center for Infectious Disease"/>
            <person name="Wu L."/>
            <person name="Ma J."/>
        </authorList>
    </citation>
    <scope>NUCLEOTIDE SEQUENCE [LARGE SCALE GENOMIC DNA]</scope>
    <source>
        <strain evidence="4">ZS-35-S2</strain>
    </source>
</reference>
<gene>
    <name evidence="3" type="ORF">ACFP2T_11455</name>
</gene>
<dbReference type="Proteomes" id="UP001596203">
    <property type="component" value="Unassembled WGS sequence"/>
</dbReference>
<proteinExistence type="predicted"/>
<keyword evidence="4" id="KW-1185">Reference proteome</keyword>